<protein>
    <submittedName>
        <fullName evidence="1">SFRICE_021866</fullName>
    </submittedName>
</protein>
<evidence type="ECO:0000313" key="1">
    <source>
        <dbReference type="EMBL" id="SOQ52520.1"/>
    </source>
</evidence>
<gene>
    <name evidence="1" type="ORF">SFRICE_021866</name>
</gene>
<dbReference type="AlphaFoldDB" id="A0A2H1WHG6"/>
<proteinExistence type="predicted"/>
<accession>A0A2H1WHG6</accession>
<dbReference type="EMBL" id="ODYU01008709">
    <property type="protein sequence ID" value="SOQ52520.1"/>
    <property type="molecule type" value="Genomic_DNA"/>
</dbReference>
<organism evidence="1">
    <name type="scientific">Spodoptera frugiperda</name>
    <name type="common">Fall armyworm</name>
    <dbReference type="NCBI Taxonomy" id="7108"/>
    <lineage>
        <taxon>Eukaryota</taxon>
        <taxon>Metazoa</taxon>
        <taxon>Ecdysozoa</taxon>
        <taxon>Arthropoda</taxon>
        <taxon>Hexapoda</taxon>
        <taxon>Insecta</taxon>
        <taxon>Pterygota</taxon>
        <taxon>Neoptera</taxon>
        <taxon>Endopterygota</taxon>
        <taxon>Lepidoptera</taxon>
        <taxon>Glossata</taxon>
        <taxon>Ditrysia</taxon>
        <taxon>Noctuoidea</taxon>
        <taxon>Noctuidae</taxon>
        <taxon>Amphipyrinae</taxon>
        <taxon>Spodoptera</taxon>
    </lineage>
</organism>
<sequence length="64" mass="7193">MAEWSQVRLLDKGSRVRFPSWSKYDCAFVAFRKFLSSSTESGTVPVTYFGVVMLHVISSESLGN</sequence>
<reference evidence="1" key="1">
    <citation type="submission" date="2016-07" db="EMBL/GenBank/DDBJ databases">
        <authorList>
            <person name="Bretaudeau A."/>
        </authorList>
    </citation>
    <scope>NUCLEOTIDE SEQUENCE</scope>
    <source>
        <strain evidence="1">Rice</strain>
        <tissue evidence="1">Whole body</tissue>
    </source>
</reference>
<name>A0A2H1WHG6_SPOFR</name>